<evidence type="ECO:0000313" key="2">
    <source>
        <dbReference type="EMBL" id="KAF4438622.1"/>
    </source>
</evidence>
<protein>
    <submittedName>
        <fullName evidence="2">Uncharacterized protein</fullName>
    </submittedName>
</protein>
<reference evidence="2 3" key="1">
    <citation type="submission" date="2020-01" db="EMBL/GenBank/DDBJ databases">
        <title>Identification and distribution of gene clusters putatively required for synthesis of sphingolipid metabolism inhibitors in phylogenetically diverse species of the filamentous fungus Fusarium.</title>
        <authorList>
            <person name="Kim H.-S."/>
            <person name="Busman M."/>
            <person name="Brown D.W."/>
            <person name="Divon H."/>
            <person name="Uhlig S."/>
            <person name="Proctor R.H."/>
        </authorList>
    </citation>
    <scope>NUCLEOTIDE SEQUENCE [LARGE SCALE GENOMIC DNA]</scope>
    <source>
        <strain evidence="2 3">NRRL 20459</strain>
    </source>
</reference>
<name>A0A8H4JTB1_9HYPO</name>
<feature type="compositionally biased region" description="Acidic residues" evidence="1">
    <location>
        <begin position="235"/>
        <end position="245"/>
    </location>
</feature>
<dbReference type="OrthoDB" id="5244165at2759"/>
<keyword evidence="3" id="KW-1185">Reference proteome</keyword>
<comment type="caution">
    <text evidence="2">The sequence shown here is derived from an EMBL/GenBank/DDBJ whole genome shotgun (WGS) entry which is preliminary data.</text>
</comment>
<sequence length="301" mass="32454">MPAQTHSFATDITQLLDPKPSKSAVIHAWVQGVELSKHHPHSTSSSASRRPSMPKQHPILAVHDPYTARLQNSDFEPPASSPDKQSTASRSSRVSTSTTRSKSPVNAWPTSRPVQNRCSPTASVNTPCPGSVQEAAKDCRGEEAGAAMYQKGHQAQDGRVGSSSAPPQLLRRSADQRELATIVETCSVARLWTSQNVNEASWNALGHCPLLKIALYPLVQEPSTLDADLASSSDSDSDSDLDDQQDGSSKPLDLHGIATNSPVTFWDITTARPRTDCVPSNVYGDMLESKKIASYCAARRD</sequence>
<dbReference type="Proteomes" id="UP000554235">
    <property type="component" value="Unassembled WGS sequence"/>
</dbReference>
<feature type="compositionally biased region" description="Low complexity" evidence="1">
    <location>
        <begin position="42"/>
        <end position="54"/>
    </location>
</feature>
<organism evidence="2 3">
    <name type="scientific">Fusarium albosuccineum</name>
    <dbReference type="NCBI Taxonomy" id="1237068"/>
    <lineage>
        <taxon>Eukaryota</taxon>
        <taxon>Fungi</taxon>
        <taxon>Dikarya</taxon>
        <taxon>Ascomycota</taxon>
        <taxon>Pezizomycotina</taxon>
        <taxon>Sordariomycetes</taxon>
        <taxon>Hypocreomycetidae</taxon>
        <taxon>Hypocreales</taxon>
        <taxon>Nectriaceae</taxon>
        <taxon>Fusarium</taxon>
        <taxon>Fusarium decemcellulare species complex</taxon>
    </lineage>
</organism>
<accession>A0A8H4JTB1</accession>
<dbReference type="EMBL" id="JAADYS010003976">
    <property type="protein sequence ID" value="KAF4438622.1"/>
    <property type="molecule type" value="Genomic_DNA"/>
</dbReference>
<feature type="compositionally biased region" description="Low complexity" evidence="1">
    <location>
        <begin position="86"/>
        <end position="103"/>
    </location>
</feature>
<evidence type="ECO:0000313" key="3">
    <source>
        <dbReference type="Proteomes" id="UP000554235"/>
    </source>
</evidence>
<gene>
    <name evidence="2" type="ORF">FALBO_17388</name>
</gene>
<feature type="compositionally biased region" description="Polar residues" evidence="1">
    <location>
        <begin position="108"/>
        <end position="128"/>
    </location>
</feature>
<feature type="region of interest" description="Disordered" evidence="1">
    <location>
        <begin position="70"/>
        <end position="133"/>
    </location>
</feature>
<evidence type="ECO:0000256" key="1">
    <source>
        <dbReference type="SAM" id="MobiDB-lite"/>
    </source>
</evidence>
<feature type="region of interest" description="Disordered" evidence="1">
    <location>
        <begin position="36"/>
        <end position="55"/>
    </location>
</feature>
<feature type="region of interest" description="Disordered" evidence="1">
    <location>
        <begin position="226"/>
        <end position="255"/>
    </location>
</feature>
<proteinExistence type="predicted"/>
<dbReference type="AlphaFoldDB" id="A0A8H4JTB1"/>